<protein>
    <submittedName>
        <fullName evidence="1">Structural protein</fullName>
    </submittedName>
</protein>
<sequence>MANNMINKYGVPLPSGRNRSMLQPKAKYKFRVIVYNFGTDIDERDHIALDVDKIDRPTVTFSTHKLYQFTTNTSYIGSHDWEPITISIRDSVGNASAKALSRQLQKQLDFQRRITSRNDQDYGSYKFGLVIQMLSGRNSDDTLGNLGRDTLVDAATAATNNSGLVNAVDQFIGGSSYNSAGVMEYFVLTGCVIQNISYDSLDYSSSSPVEMVVTIKPDNCIQFDNIEEMYSTRINSLLPENVNQGLDIIDRVFGSVGF</sequence>
<dbReference type="KEGG" id="vg:22111593"/>
<evidence type="ECO:0000313" key="1">
    <source>
        <dbReference type="EMBL" id="AIT14443.1"/>
    </source>
</evidence>
<keyword evidence="2" id="KW-1185">Reference proteome</keyword>
<organism evidence="1 2">
    <name type="scientific">Escherichia phage 121Q</name>
    <dbReference type="NCBI Taxonomy" id="1555202"/>
    <lineage>
        <taxon>Viruses</taxon>
        <taxon>Duplodnaviria</taxon>
        <taxon>Heunggongvirae</taxon>
        <taxon>Uroviricota</taxon>
        <taxon>Caudoviricetes</taxon>
        <taxon>Asteriusvirus</taxon>
        <taxon>Asteriusvirus av121Q</taxon>
    </lineage>
</organism>
<dbReference type="Proteomes" id="UP000029889">
    <property type="component" value="Segment"/>
</dbReference>
<dbReference type="RefSeq" id="YP_009102140.1">
    <property type="nucleotide sequence ID" value="NC_025447.1"/>
</dbReference>
<dbReference type="EMBL" id="KM507819">
    <property type="protein sequence ID" value="AIT14443.1"/>
    <property type="molecule type" value="Genomic_DNA"/>
</dbReference>
<dbReference type="GeneID" id="22111593"/>
<reference evidence="1 2" key="1">
    <citation type="submission" date="2014-09" db="EMBL/GenBank/DDBJ databases">
        <authorList>
            <person name="Lapin J.S."/>
            <person name="Pope W.H."/>
            <person name="Hua J."/>
            <person name="Ford M.E."/>
            <person name="Conway J.F."/>
            <person name="Hatfull G.F."/>
            <person name="Hendrix R.W."/>
        </authorList>
    </citation>
    <scope>NUCLEOTIDE SEQUENCE [LARGE SCALE GENOMIC DNA]</scope>
</reference>
<evidence type="ECO:0000313" key="2">
    <source>
        <dbReference type="Proteomes" id="UP000029889"/>
    </source>
</evidence>
<accession>A0A097EYD5</accession>
<dbReference type="OrthoDB" id="9539at10239"/>
<proteinExistence type="predicted"/>
<gene>
    <name evidence="1" type="primary">553</name>
    <name evidence="1" type="ORF">PBI_121Q_553</name>
</gene>
<name>A0A097EYD5_9CAUD</name>